<dbReference type="WBParaSite" id="EN70_845">
    <property type="protein sequence ID" value="EN70_845"/>
    <property type="gene ID" value="EN70_845"/>
</dbReference>
<evidence type="ECO:0000313" key="3">
    <source>
        <dbReference type="WBParaSite" id="EN70_845"/>
    </source>
</evidence>
<name>A0A1I7W0Z3_LOALO</name>
<reference evidence="3" key="2">
    <citation type="submission" date="2016-11" db="UniProtKB">
        <authorList>
            <consortium name="WormBaseParasite"/>
        </authorList>
    </citation>
    <scope>IDENTIFICATION</scope>
</reference>
<dbReference type="AlphaFoldDB" id="A0A1I7W0Z3"/>
<organism evidence="2 3">
    <name type="scientific">Loa loa</name>
    <name type="common">Eye worm</name>
    <name type="synonym">Filaria loa</name>
    <dbReference type="NCBI Taxonomy" id="7209"/>
    <lineage>
        <taxon>Eukaryota</taxon>
        <taxon>Metazoa</taxon>
        <taxon>Ecdysozoa</taxon>
        <taxon>Nematoda</taxon>
        <taxon>Chromadorea</taxon>
        <taxon>Rhabditida</taxon>
        <taxon>Spirurina</taxon>
        <taxon>Spiruromorpha</taxon>
        <taxon>Filarioidea</taxon>
        <taxon>Onchocercidae</taxon>
        <taxon>Loa</taxon>
    </lineage>
</organism>
<evidence type="ECO:0000256" key="1">
    <source>
        <dbReference type="SAM" id="MobiDB-lite"/>
    </source>
</evidence>
<keyword evidence="2" id="KW-1185">Reference proteome</keyword>
<dbReference type="Proteomes" id="UP000095285">
    <property type="component" value="Unassembled WGS sequence"/>
</dbReference>
<protein>
    <submittedName>
        <fullName evidence="3">Retrovirus-related Pol polyprotein from transposon TNT 1-94</fullName>
    </submittedName>
</protein>
<proteinExistence type="predicted"/>
<sequence>MDGHLKSANVNVASGIILKHIGFMWNRPSELYIYGLLIRKGFSLTDIHAQRESTYGFNEYKSLETAEPTSHDASKSNRFDVVQVVVMILSGCVMRKKNNYTLVKDANIPNVDNAPQRPTKKPAEGWGDRNDNTLKNVATLTHSNSVTK</sequence>
<feature type="compositionally biased region" description="Basic and acidic residues" evidence="1">
    <location>
        <begin position="121"/>
        <end position="132"/>
    </location>
</feature>
<reference evidence="2" key="1">
    <citation type="submission" date="2012-04" db="EMBL/GenBank/DDBJ databases">
        <title>The Genome Sequence of Loa loa.</title>
        <authorList>
            <consortium name="The Broad Institute Genome Sequencing Platform"/>
            <consortium name="Broad Institute Genome Sequencing Center for Infectious Disease"/>
            <person name="Nutman T.B."/>
            <person name="Fink D.L."/>
            <person name="Russ C."/>
            <person name="Young S."/>
            <person name="Zeng Q."/>
            <person name="Gargeya S."/>
            <person name="Alvarado L."/>
            <person name="Berlin A."/>
            <person name="Chapman S.B."/>
            <person name="Chen Z."/>
            <person name="Freedman E."/>
            <person name="Gellesch M."/>
            <person name="Goldberg J."/>
            <person name="Griggs A."/>
            <person name="Gujja S."/>
            <person name="Heilman E.R."/>
            <person name="Heiman D."/>
            <person name="Howarth C."/>
            <person name="Mehta T."/>
            <person name="Neiman D."/>
            <person name="Pearson M."/>
            <person name="Roberts A."/>
            <person name="Saif S."/>
            <person name="Shea T."/>
            <person name="Shenoy N."/>
            <person name="Sisk P."/>
            <person name="Stolte C."/>
            <person name="Sykes S."/>
            <person name="White J."/>
            <person name="Yandava C."/>
            <person name="Haas B."/>
            <person name="Henn M.R."/>
            <person name="Nusbaum C."/>
            <person name="Birren B."/>
        </authorList>
    </citation>
    <scope>NUCLEOTIDE SEQUENCE [LARGE SCALE GENOMIC DNA]</scope>
</reference>
<feature type="region of interest" description="Disordered" evidence="1">
    <location>
        <begin position="108"/>
        <end position="134"/>
    </location>
</feature>
<evidence type="ECO:0000313" key="2">
    <source>
        <dbReference type="Proteomes" id="UP000095285"/>
    </source>
</evidence>
<accession>A0A1I7W0Z3</accession>